<comment type="similarity">
    <text evidence="3">Belongs to the TRAP-delta family.</text>
</comment>
<reference evidence="16" key="1">
    <citation type="submission" date="2021-06" db="EMBL/GenBank/DDBJ databases">
        <authorList>
            <person name="Hodson N. C."/>
            <person name="Mongue J. A."/>
            <person name="Jaron S. K."/>
        </authorList>
    </citation>
    <scope>NUCLEOTIDE SEQUENCE</scope>
</reference>
<evidence type="ECO:0000313" key="16">
    <source>
        <dbReference type="EMBL" id="CAG7822268.1"/>
    </source>
</evidence>
<comment type="caution">
    <text evidence="16">The sequence shown here is derived from an EMBL/GenBank/DDBJ whole genome shotgun (WGS) entry which is preliminary data.</text>
</comment>
<evidence type="ECO:0000256" key="5">
    <source>
        <dbReference type="ARBA" id="ARBA00014387"/>
    </source>
</evidence>
<evidence type="ECO:0000256" key="9">
    <source>
        <dbReference type="ARBA" id="ARBA00022824"/>
    </source>
</evidence>
<organism evidence="16 17">
    <name type="scientific">Allacma fusca</name>
    <dbReference type="NCBI Taxonomy" id="39272"/>
    <lineage>
        <taxon>Eukaryota</taxon>
        <taxon>Metazoa</taxon>
        <taxon>Ecdysozoa</taxon>
        <taxon>Arthropoda</taxon>
        <taxon>Hexapoda</taxon>
        <taxon>Collembola</taxon>
        <taxon>Symphypleona</taxon>
        <taxon>Sminthuridae</taxon>
        <taxon>Allacma</taxon>
    </lineage>
</organism>
<name>A0A8J2PGF3_9HEXA</name>
<comment type="subunit">
    <text evidence="4">Heterotetramer of TRAP-alpha, TRAP-beta, TRAP-delta and TRAP-gamma.</text>
</comment>
<dbReference type="Pfam" id="PF05404">
    <property type="entry name" value="TRAP-delta"/>
    <property type="match status" value="1"/>
</dbReference>
<protein>
    <recommendedName>
        <fullName evidence="5">Translocon-associated protein subunit delta</fullName>
    </recommendedName>
    <alternativeName>
        <fullName evidence="14">Signal sequence receptor subunit delta</fullName>
    </alternativeName>
</protein>
<evidence type="ECO:0000256" key="4">
    <source>
        <dbReference type="ARBA" id="ARBA00011819"/>
    </source>
</evidence>
<keyword evidence="17" id="KW-1185">Reference proteome</keyword>
<keyword evidence="8 15" id="KW-0732">Signal</keyword>
<accession>A0A8J2PGF3</accession>
<keyword evidence="13" id="KW-1015">Disulfide bond</keyword>
<dbReference type="AlphaFoldDB" id="A0A8J2PGF3"/>
<keyword evidence="6" id="KW-1017">Isopeptide bond</keyword>
<comment type="function">
    <text evidence="1">TRAP proteins are part of a complex whose function is to bind calcium to the ER membrane and thereby regulate the retention of ER resident proteins.</text>
</comment>
<evidence type="ECO:0000256" key="14">
    <source>
        <dbReference type="ARBA" id="ARBA00031791"/>
    </source>
</evidence>
<evidence type="ECO:0000256" key="6">
    <source>
        <dbReference type="ARBA" id="ARBA00022499"/>
    </source>
</evidence>
<dbReference type="OrthoDB" id="10055808at2759"/>
<keyword evidence="7" id="KW-0812">Transmembrane</keyword>
<keyword evidence="12" id="KW-0472">Membrane</keyword>
<proteinExistence type="inferred from homology"/>
<evidence type="ECO:0000256" key="8">
    <source>
        <dbReference type="ARBA" id="ARBA00022729"/>
    </source>
</evidence>
<evidence type="ECO:0000256" key="11">
    <source>
        <dbReference type="ARBA" id="ARBA00022989"/>
    </source>
</evidence>
<evidence type="ECO:0000256" key="7">
    <source>
        <dbReference type="ARBA" id="ARBA00022692"/>
    </source>
</evidence>
<dbReference type="InterPro" id="IPR008855">
    <property type="entry name" value="TRAP-delta"/>
</dbReference>
<evidence type="ECO:0000256" key="1">
    <source>
        <dbReference type="ARBA" id="ARBA00002838"/>
    </source>
</evidence>
<dbReference type="EMBL" id="CAJVCH010525912">
    <property type="protein sequence ID" value="CAG7822268.1"/>
    <property type="molecule type" value="Genomic_DNA"/>
</dbReference>
<evidence type="ECO:0000256" key="15">
    <source>
        <dbReference type="SAM" id="SignalP"/>
    </source>
</evidence>
<keyword evidence="11" id="KW-1133">Transmembrane helix</keyword>
<feature type="chain" id="PRO_5035295385" description="Translocon-associated protein subunit delta" evidence="15">
    <location>
        <begin position="19"/>
        <end position="162"/>
    </location>
</feature>
<gene>
    <name evidence="16" type="ORF">AFUS01_LOCUS32551</name>
</gene>
<sequence length="162" mass="17297">MHKLPACLLVAFIGIVSANSCKEPAVTSKSYTTVDASVLTSIAYLTEFELSCGGQPAKIPLYAEIGGQLFNVVRGNKYQVSWTEEIAKATRGDHIVNLYDDEGFAQLRKSQRSGDAPTPLTSVVVNHPGAYSGPLLNSEHLAAITGVIVVYIAITCRGKLLS</sequence>
<evidence type="ECO:0000313" key="17">
    <source>
        <dbReference type="Proteomes" id="UP000708208"/>
    </source>
</evidence>
<evidence type="ECO:0000256" key="2">
    <source>
        <dbReference type="ARBA" id="ARBA00004115"/>
    </source>
</evidence>
<evidence type="ECO:0000256" key="10">
    <source>
        <dbReference type="ARBA" id="ARBA00022843"/>
    </source>
</evidence>
<keyword evidence="10" id="KW-0832">Ubl conjugation</keyword>
<keyword evidence="9" id="KW-0256">Endoplasmic reticulum</keyword>
<evidence type="ECO:0000256" key="12">
    <source>
        <dbReference type="ARBA" id="ARBA00023136"/>
    </source>
</evidence>
<feature type="signal peptide" evidence="15">
    <location>
        <begin position="1"/>
        <end position="18"/>
    </location>
</feature>
<dbReference type="PANTHER" id="PTHR12731:SF1">
    <property type="entry name" value="TRANSLOCON-ASSOCIATED PROTEIN SUBUNIT DELTA"/>
    <property type="match status" value="1"/>
</dbReference>
<comment type="subcellular location">
    <subcellularLocation>
        <location evidence="2">Endoplasmic reticulum membrane</location>
        <topology evidence="2">Single-pass type I membrane protein</topology>
    </subcellularLocation>
</comment>
<evidence type="ECO:0000256" key="13">
    <source>
        <dbReference type="ARBA" id="ARBA00023157"/>
    </source>
</evidence>
<evidence type="ECO:0000256" key="3">
    <source>
        <dbReference type="ARBA" id="ARBA00009294"/>
    </source>
</evidence>
<dbReference type="GO" id="GO:0005789">
    <property type="term" value="C:endoplasmic reticulum membrane"/>
    <property type="evidence" value="ECO:0007669"/>
    <property type="project" value="UniProtKB-SubCell"/>
</dbReference>
<dbReference type="Proteomes" id="UP000708208">
    <property type="component" value="Unassembled WGS sequence"/>
</dbReference>
<dbReference type="PANTHER" id="PTHR12731">
    <property type="entry name" value="TRANSLOCON-ASSOCIATED PROTEIN, DELTA SUBUNIT"/>
    <property type="match status" value="1"/>
</dbReference>